<keyword evidence="4" id="KW-1185">Reference proteome</keyword>
<feature type="region of interest" description="Disordered" evidence="1">
    <location>
        <begin position="1"/>
        <end position="422"/>
    </location>
</feature>
<feature type="compositionally biased region" description="Basic and acidic residues" evidence="1">
    <location>
        <begin position="50"/>
        <end position="64"/>
    </location>
</feature>
<feature type="compositionally biased region" description="Polar residues" evidence="1">
    <location>
        <begin position="354"/>
        <end position="363"/>
    </location>
</feature>
<comment type="caution">
    <text evidence="3">The sequence shown here is derived from an EMBL/GenBank/DDBJ whole genome shotgun (WGS) entry which is preliminary data.</text>
</comment>
<dbReference type="STRING" id="83656.B1H18_08185"/>
<reference evidence="3 4" key="1">
    <citation type="submission" date="2017-02" db="EMBL/GenBank/DDBJ databases">
        <title>Draft Genome Sequence of Streptomyces tsukubaensis F601, a Producer of the immunosuppressant tacrolimus FK506.</title>
        <authorList>
            <person name="Zong G."/>
            <person name="Zhong C."/>
            <person name="Fu J."/>
            <person name="Qin R."/>
            <person name="Cao G."/>
        </authorList>
    </citation>
    <scope>NUCLEOTIDE SEQUENCE [LARGE SCALE GENOMIC DNA]</scope>
    <source>
        <strain evidence="3 4">F601</strain>
    </source>
</reference>
<evidence type="ECO:0000313" key="4">
    <source>
        <dbReference type="Proteomes" id="UP000190539"/>
    </source>
</evidence>
<feature type="compositionally biased region" description="Gly residues" evidence="1">
    <location>
        <begin position="132"/>
        <end position="143"/>
    </location>
</feature>
<dbReference type="EMBL" id="MVFC01000004">
    <property type="protein sequence ID" value="OON81314.1"/>
    <property type="molecule type" value="Genomic_DNA"/>
</dbReference>
<name>A0A1V4ACA1_9ACTN</name>
<feature type="compositionally biased region" description="Pro residues" evidence="1">
    <location>
        <begin position="104"/>
        <end position="114"/>
    </location>
</feature>
<feature type="compositionally biased region" description="Gly residues" evidence="1">
    <location>
        <begin position="374"/>
        <end position="383"/>
    </location>
</feature>
<evidence type="ECO:0000313" key="3">
    <source>
        <dbReference type="EMBL" id="OON81314.1"/>
    </source>
</evidence>
<dbReference type="Pfam" id="PF12229">
    <property type="entry name" value="PG_binding_4"/>
    <property type="match status" value="1"/>
</dbReference>
<protein>
    <recommendedName>
        <fullName evidence="2">YoaR-like putative peptidoglycan binding domain-containing protein</fullName>
    </recommendedName>
</protein>
<feature type="compositionally biased region" description="Gly residues" evidence="1">
    <location>
        <begin position="333"/>
        <end position="352"/>
    </location>
</feature>
<dbReference type="RefSeq" id="WP_077966237.1">
    <property type="nucleotide sequence ID" value="NZ_CP045178.1"/>
</dbReference>
<sequence length="734" mass="73019">MSRETESSSSGPQGRGGAAYPSGTPPYGSPAQSDENERDAPGADASPRAAEPKAPGRPDERKTETTLTTRIRINIPGSRPIPPVVMRTPMGEGEQAEPITGPATPEPAAEPPAPEAEEKPPSDWFAPRKGGTRGGNTPLGGSGSTPAGGTPNGGAGTPTGGAPGRASGNGGAPGGGSEPNPGGSGAFDVSQALAAGPLGQGAKPPGAGRNGAGNRPSGPTGGPTTGDGPLVPSAYPPPGDTRPGGHPRDGGGPVGGPRAGDGAGAPWDGDATSQTRIGDTTGETRIGDTTGQAPIGDPFAEVRREQAAGRNWMGDDTAVLTPQGPSSSDPFGAGPGGPGSGPGAGQGPGSGSGDNISSSTLTSGIPVVPPLQGPGAGPYGQGDQGPFPPLGPGGPGGPARFPEPVSEPAPAASPPAKKAKKGGRKVTLAIGVVVVLAVVSYGAGLLMNHSDVPKGTTVLGVDIGGGTRDTAVNKLESSLDERTVAPLPLTVDGQKATLKPSQAGLTLDSQATVRAAATSDYNPVSVIGSLFGQKRVVQPDMPVDKEKLADALERVAGVSGSAHDGTITFSPGKATPVYGKPGQALDVDKSMTKVSDAYRAQVQSGKSAAVQLPVTTRKPTVPDSEVDRMMKEFAKPAMSGIVTIEAGGKSIPLGPDRSLPQILGVKAVDGKLTETYDRTALKKLYGNTFDGVLITRGTGKKTPVTPEDVVMAMRKALVGKTPTERIGVIETDPS</sequence>
<evidence type="ECO:0000259" key="2">
    <source>
        <dbReference type="Pfam" id="PF12229"/>
    </source>
</evidence>
<organism evidence="3 4">
    <name type="scientific">Streptomyces tsukubensis</name>
    <dbReference type="NCBI Taxonomy" id="83656"/>
    <lineage>
        <taxon>Bacteria</taxon>
        <taxon>Bacillati</taxon>
        <taxon>Actinomycetota</taxon>
        <taxon>Actinomycetes</taxon>
        <taxon>Kitasatosporales</taxon>
        <taxon>Streptomycetaceae</taxon>
        <taxon>Streptomyces</taxon>
    </lineage>
</organism>
<feature type="compositionally biased region" description="Polar residues" evidence="1">
    <location>
        <begin position="272"/>
        <end position="292"/>
    </location>
</feature>
<gene>
    <name evidence="3" type="ORF">B1H18_08185</name>
</gene>
<feature type="compositionally biased region" description="Gly residues" evidence="1">
    <location>
        <begin position="150"/>
        <end position="185"/>
    </location>
</feature>
<accession>A0A1V4ACA1</accession>
<dbReference type="InterPro" id="IPR022029">
    <property type="entry name" value="YoaR-like_PG-bd"/>
</dbReference>
<proteinExistence type="predicted"/>
<feature type="compositionally biased region" description="Low complexity" evidence="1">
    <location>
        <begin position="191"/>
        <end position="207"/>
    </location>
</feature>
<feature type="domain" description="YoaR-like putative peptidoglycan binding" evidence="2">
    <location>
        <begin position="497"/>
        <end position="600"/>
    </location>
</feature>
<dbReference type="Proteomes" id="UP000190539">
    <property type="component" value="Unassembled WGS sequence"/>
</dbReference>
<dbReference type="AlphaFoldDB" id="A0A1V4ACA1"/>
<dbReference type="OrthoDB" id="9813301at2"/>
<evidence type="ECO:0000256" key="1">
    <source>
        <dbReference type="SAM" id="MobiDB-lite"/>
    </source>
</evidence>
<feature type="compositionally biased region" description="Gly residues" evidence="1">
    <location>
        <begin position="250"/>
        <end position="263"/>
    </location>
</feature>